<organism evidence="3 4">
    <name type="scientific">Lacunisphaera limnophila</name>
    <dbReference type="NCBI Taxonomy" id="1838286"/>
    <lineage>
        <taxon>Bacteria</taxon>
        <taxon>Pseudomonadati</taxon>
        <taxon>Verrucomicrobiota</taxon>
        <taxon>Opitutia</taxon>
        <taxon>Opitutales</taxon>
        <taxon>Opitutaceae</taxon>
        <taxon>Lacunisphaera</taxon>
    </lineage>
</organism>
<dbReference type="AlphaFoldDB" id="A0A1D8AZM8"/>
<accession>A0A1D8AZM8</accession>
<evidence type="ECO:0000313" key="4">
    <source>
        <dbReference type="Proteomes" id="UP000095228"/>
    </source>
</evidence>
<dbReference type="RefSeq" id="WP_069963407.1">
    <property type="nucleotide sequence ID" value="NZ_CP016094.1"/>
</dbReference>
<keyword evidence="2" id="KW-1133">Transmembrane helix</keyword>
<dbReference type="Proteomes" id="UP000095228">
    <property type="component" value="Chromosome"/>
</dbReference>
<evidence type="ECO:0000313" key="3">
    <source>
        <dbReference type="EMBL" id="AOS46342.1"/>
    </source>
</evidence>
<evidence type="ECO:0000256" key="2">
    <source>
        <dbReference type="SAM" id="Phobius"/>
    </source>
</evidence>
<feature type="region of interest" description="Disordered" evidence="1">
    <location>
        <begin position="56"/>
        <end position="75"/>
    </location>
</feature>
<keyword evidence="2" id="KW-0472">Membrane</keyword>
<dbReference type="KEGG" id="obg:Verru16b_03446"/>
<gene>
    <name evidence="3" type="ORF">Verru16b_03446</name>
</gene>
<protein>
    <submittedName>
        <fullName evidence="3">Uncharacterized protein</fullName>
    </submittedName>
</protein>
<feature type="transmembrane region" description="Helical" evidence="2">
    <location>
        <begin position="6"/>
        <end position="26"/>
    </location>
</feature>
<keyword evidence="4" id="KW-1185">Reference proteome</keyword>
<sequence length="180" mass="19948">MKKTLVTYLLVPGILLAIFLFFYLGAVKEMEAKAKAVAAAKALADTEEAARKAEIERKANEDAERRQQERDAVDAAKEAKKEADYLAVMTQLRTEATDYSAQADKLAKEVGALEIAISDARSNKEKLNRETFDLAKEVELAKINRRNSEIEIQRMIEMTGKKMATTSVALPPPPPPLPTK</sequence>
<proteinExistence type="predicted"/>
<name>A0A1D8AZM8_9BACT</name>
<evidence type="ECO:0000256" key="1">
    <source>
        <dbReference type="SAM" id="MobiDB-lite"/>
    </source>
</evidence>
<dbReference type="STRING" id="1838286.Verru16b_03446"/>
<reference evidence="3 4" key="1">
    <citation type="submission" date="2016-06" db="EMBL/GenBank/DDBJ databases">
        <title>Three novel species with peptidoglycan cell walls form the new genus Lacunisphaera gen. nov. in the family Opitutaceae of the verrucomicrobial subdivision 4.</title>
        <authorList>
            <person name="Rast P."/>
            <person name="Gloeckner I."/>
            <person name="Jogler M."/>
            <person name="Boedeker C."/>
            <person name="Jeske O."/>
            <person name="Wiegand S."/>
            <person name="Reinhardt R."/>
            <person name="Schumann P."/>
            <person name="Rohde M."/>
            <person name="Spring S."/>
            <person name="Gloeckner F.O."/>
            <person name="Jogler C."/>
        </authorList>
    </citation>
    <scope>NUCLEOTIDE SEQUENCE [LARGE SCALE GENOMIC DNA]</scope>
    <source>
        <strain evidence="3 4">IG16b</strain>
    </source>
</reference>
<dbReference type="OrthoDB" id="199825at2"/>
<keyword evidence="2" id="KW-0812">Transmembrane</keyword>
<dbReference type="EMBL" id="CP016094">
    <property type="protein sequence ID" value="AOS46342.1"/>
    <property type="molecule type" value="Genomic_DNA"/>
</dbReference>